<evidence type="ECO:0000259" key="2">
    <source>
        <dbReference type="PROSITE" id="PS00497"/>
    </source>
</evidence>
<dbReference type="PANTHER" id="PTHR11474">
    <property type="entry name" value="TYROSINASE FAMILY MEMBER"/>
    <property type="match status" value="1"/>
</dbReference>
<feature type="domain" description="Tyrosinase copper-binding" evidence="2">
    <location>
        <begin position="394"/>
        <end position="411"/>
    </location>
</feature>
<dbReference type="PANTHER" id="PTHR11474:SF116">
    <property type="entry name" value="TYROSINASE"/>
    <property type="match status" value="1"/>
</dbReference>
<feature type="domain" description="Tyrosinase copper-binding" evidence="3">
    <location>
        <begin position="601"/>
        <end position="612"/>
    </location>
</feature>
<evidence type="ECO:0000313" key="5">
    <source>
        <dbReference type="Proteomes" id="UP001055115"/>
    </source>
</evidence>
<evidence type="ECO:0000256" key="1">
    <source>
        <dbReference type="ARBA" id="ARBA00022723"/>
    </source>
</evidence>
<comment type="caution">
    <text evidence="4">The sequence shown here is derived from an EMBL/GenBank/DDBJ whole genome shotgun (WGS) entry which is preliminary data.</text>
</comment>
<dbReference type="InterPro" id="IPR002227">
    <property type="entry name" value="Tyrosinase_Cu-bd"/>
</dbReference>
<dbReference type="GeneID" id="73322937"/>
<dbReference type="Proteomes" id="UP001055115">
    <property type="component" value="Unassembled WGS sequence"/>
</dbReference>
<reference evidence="4 5" key="1">
    <citation type="submission" date="2022-03" db="EMBL/GenBank/DDBJ databases">
        <title>Genome data of Colletotrichum spp.</title>
        <authorList>
            <person name="Utami Y.D."/>
            <person name="Hiruma K."/>
        </authorList>
    </citation>
    <scope>NUCLEOTIDE SEQUENCE [LARGE SCALE GENOMIC DNA]</scope>
    <source>
        <strain evidence="4 5">MAFF 239500</strain>
    </source>
</reference>
<accession>A0AA37L8J5</accession>
<protein>
    <submittedName>
        <fullName evidence="4">Tyrosinase-like protein orsC</fullName>
    </submittedName>
</protein>
<gene>
    <name evidence="4" type="ORF">ColSpa_02135</name>
</gene>
<feature type="domain" description="Tyrosinase copper-binding" evidence="3">
    <location>
        <begin position="225"/>
        <end position="236"/>
    </location>
</feature>
<organism evidence="4 5">
    <name type="scientific">Colletotrichum spaethianum</name>
    <dbReference type="NCBI Taxonomy" id="700344"/>
    <lineage>
        <taxon>Eukaryota</taxon>
        <taxon>Fungi</taxon>
        <taxon>Dikarya</taxon>
        <taxon>Ascomycota</taxon>
        <taxon>Pezizomycotina</taxon>
        <taxon>Sordariomycetes</taxon>
        <taxon>Hypocreomycetidae</taxon>
        <taxon>Glomerellales</taxon>
        <taxon>Glomerellaceae</taxon>
        <taxon>Colletotrichum</taxon>
        <taxon>Colletotrichum spaethianum species complex</taxon>
    </lineage>
</organism>
<proteinExistence type="predicted"/>
<dbReference type="EMBL" id="BQXU01000004">
    <property type="protein sequence ID" value="GKT41954.1"/>
    <property type="molecule type" value="Genomic_DNA"/>
</dbReference>
<dbReference type="PROSITE" id="PS00498">
    <property type="entry name" value="TYROSINASE_2"/>
    <property type="match status" value="2"/>
</dbReference>
<dbReference type="PROSITE" id="PS00497">
    <property type="entry name" value="TYROSINASE_1"/>
    <property type="match status" value="2"/>
</dbReference>
<dbReference type="RefSeq" id="XP_049124304.1">
    <property type="nucleotide sequence ID" value="XM_049268347.1"/>
</dbReference>
<dbReference type="AlphaFoldDB" id="A0AA37L8J5"/>
<dbReference type="InterPro" id="IPR008922">
    <property type="entry name" value="Di-copper_centre_dom_sf"/>
</dbReference>
<dbReference type="SUPFAM" id="SSF48056">
    <property type="entry name" value="Di-copper centre-containing domain"/>
    <property type="match status" value="2"/>
</dbReference>
<feature type="domain" description="Tyrosinase copper-binding" evidence="2">
    <location>
        <begin position="117"/>
        <end position="134"/>
    </location>
</feature>
<dbReference type="Pfam" id="PF00264">
    <property type="entry name" value="Tyrosinase"/>
    <property type="match status" value="3"/>
</dbReference>
<keyword evidence="5" id="KW-1185">Reference proteome</keyword>
<sequence>MAVLGLSAVAYTAPLDAPLEARDAGGILADLQAQAMENLKAAEADGTISKREGCNLSNAFVRKDWAAFSIKERKEYISAVQCMLTSPSKSDPSFAPGARNRYDDFVAVHINQTSFIHGTGNFLTWHRYYTWAYENALKTECGYKGTQPYWNWFADTDDPRKSPVYDGSETSLSGDGAYVPHNGSVSLSPFGEIFMPSGHGGGCMHAAGHFVANGDASDLYASPTDPTFFLHHAMVDHLYWLWQALHLRDAFEIAGTITILNLPPSRNATKEDIIEMGVLTQNRPIKDFLAQTALDETKSQIESGEVQKRGSICTWHNVRVRREWLVTLCRNLIQGSFPGLGAGSLSRQEKLDYIKAAKCLQSKPPRTPSSEASGAKTRFDDFVANHINQTLTIHYTGNFLSWHRYFTWLYEEALGNECGYKGTQPYWDWAKTAITGMEESPIFDGSETSMSGNGELIPGGEPIVLGGQNDLPPVELPVGTGGGCITSGPFKDMVVNLGPAALDLPGGISESNPEGPLSYNPRCLKRDLTTDVNRAYANITAVLSNILQPQNVYDFQMQMQGVPGSGNIERLLTSFMPGIHGGGHYALGGDPGRDVFTSPGDPVFYLHHSMIDRVWWMWQMLSPHERQYGEIALSGTHTFLNQPPSANATMDDYLEYGYVGGQPLKIRDAMSTVAGPFCYVYL</sequence>
<dbReference type="GO" id="GO:0016491">
    <property type="term" value="F:oxidoreductase activity"/>
    <property type="evidence" value="ECO:0007669"/>
    <property type="project" value="UniProtKB-KW"/>
</dbReference>
<dbReference type="Gene3D" id="1.10.1280.10">
    <property type="entry name" value="Di-copper center containing domain from catechol oxidase"/>
    <property type="match status" value="3"/>
</dbReference>
<evidence type="ECO:0000313" key="4">
    <source>
        <dbReference type="EMBL" id="GKT41954.1"/>
    </source>
</evidence>
<evidence type="ECO:0000259" key="3">
    <source>
        <dbReference type="PROSITE" id="PS00498"/>
    </source>
</evidence>
<keyword evidence="1" id="KW-0479">Metal-binding</keyword>
<dbReference type="PRINTS" id="PR00092">
    <property type="entry name" value="TYROSINASE"/>
</dbReference>
<dbReference type="InterPro" id="IPR050316">
    <property type="entry name" value="Tyrosinase/Hemocyanin"/>
</dbReference>
<dbReference type="GO" id="GO:0046872">
    <property type="term" value="F:metal ion binding"/>
    <property type="evidence" value="ECO:0007669"/>
    <property type="project" value="UniProtKB-KW"/>
</dbReference>
<name>A0AA37L8J5_9PEZI</name>